<evidence type="ECO:0000313" key="8">
    <source>
        <dbReference type="EMBL" id="HIU37653.1"/>
    </source>
</evidence>
<comment type="subcellular location">
    <subcellularLocation>
        <location evidence="7">Cell inner membrane</location>
        <topology evidence="7">Single-pass membrane protein</topology>
    </subcellularLocation>
</comment>
<dbReference type="NCBIfam" id="TIGR00247">
    <property type="entry name" value="endolytic transglycosylase MltG"/>
    <property type="match status" value="1"/>
</dbReference>
<dbReference type="PANTHER" id="PTHR30518">
    <property type="entry name" value="ENDOLYTIC MUREIN TRANSGLYCOSYLASE"/>
    <property type="match status" value="1"/>
</dbReference>
<dbReference type="CDD" id="cd08010">
    <property type="entry name" value="MltG_like"/>
    <property type="match status" value="1"/>
</dbReference>
<comment type="similarity">
    <text evidence="7">Belongs to the transglycosylase MltG family.</text>
</comment>
<dbReference type="Gene3D" id="3.30.160.60">
    <property type="entry name" value="Classic Zinc Finger"/>
    <property type="match status" value="1"/>
</dbReference>
<keyword evidence="6 7" id="KW-0961">Cell wall biogenesis/degradation</keyword>
<dbReference type="Pfam" id="PF02618">
    <property type="entry name" value="YceG"/>
    <property type="match status" value="1"/>
</dbReference>
<keyword evidence="3 7" id="KW-1133">Transmembrane helix</keyword>
<proteinExistence type="inferred from homology"/>
<accession>A0A9D1IIJ1</accession>
<protein>
    <recommendedName>
        <fullName evidence="7">Endolytic murein transglycosylase</fullName>
        <ecNumber evidence="7">4.2.2.29</ecNumber>
    </recommendedName>
    <alternativeName>
        <fullName evidence="7">Peptidoglycan lytic transglycosylase</fullName>
    </alternativeName>
    <alternativeName>
        <fullName evidence="7">Peptidoglycan polymerization terminase</fullName>
    </alternativeName>
</protein>
<dbReference type="InterPro" id="IPR003770">
    <property type="entry name" value="MLTG-like"/>
</dbReference>
<dbReference type="GO" id="GO:0071555">
    <property type="term" value="P:cell wall organization"/>
    <property type="evidence" value="ECO:0007669"/>
    <property type="project" value="UniProtKB-KW"/>
</dbReference>
<dbReference type="EC" id="4.2.2.29" evidence="7"/>
<dbReference type="HAMAP" id="MF_02065">
    <property type="entry name" value="MltG"/>
    <property type="match status" value="1"/>
</dbReference>
<dbReference type="Gene3D" id="3.30.1490.480">
    <property type="entry name" value="Endolytic murein transglycosylase"/>
    <property type="match status" value="1"/>
</dbReference>
<dbReference type="Proteomes" id="UP000824083">
    <property type="component" value="Unassembled WGS sequence"/>
</dbReference>
<feature type="site" description="Important for catalytic activity" evidence="7">
    <location>
        <position position="230"/>
    </location>
</feature>
<evidence type="ECO:0000256" key="1">
    <source>
        <dbReference type="ARBA" id="ARBA00022475"/>
    </source>
</evidence>
<evidence type="ECO:0000256" key="3">
    <source>
        <dbReference type="ARBA" id="ARBA00022989"/>
    </source>
</evidence>
<comment type="function">
    <text evidence="7">Functions as a peptidoglycan terminase that cleaves nascent peptidoglycan strands endolytically to terminate their elongation.</text>
</comment>
<keyword evidence="1 7" id="KW-1003">Cell membrane</keyword>
<name>A0A9D1IIJ1_9BURK</name>
<keyword evidence="2 7" id="KW-0812">Transmembrane</keyword>
<reference evidence="8" key="2">
    <citation type="journal article" date="2021" name="PeerJ">
        <title>Extensive microbial diversity within the chicken gut microbiome revealed by metagenomics and culture.</title>
        <authorList>
            <person name="Gilroy R."/>
            <person name="Ravi A."/>
            <person name="Getino M."/>
            <person name="Pursley I."/>
            <person name="Horton D.L."/>
            <person name="Alikhan N.F."/>
            <person name="Baker D."/>
            <person name="Gharbi K."/>
            <person name="Hall N."/>
            <person name="Watson M."/>
            <person name="Adriaenssens E.M."/>
            <person name="Foster-Nyarko E."/>
            <person name="Jarju S."/>
            <person name="Secka A."/>
            <person name="Antonio M."/>
            <person name="Oren A."/>
            <person name="Chaudhuri R.R."/>
            <person name="La Ragione R."/>
            <person name="Hildebrand F."/>
            <person name="Pallen M.J."/>
        </authorList>
    </citation>
    <scope>NUCLEOTIDE SEQUENCE</scope>
    <source>
        <strain evidence="8">7463</strain>
    </source>
</reference>
<keyword evidence="5 7" id="KW-0456">Lyase</keyword>
<dbReference type="GO" id="GO:0005886">
    <property type="term" value="C:plasma membrane"/>
    <property type="evidence" value="ECO:0007669"/>
    <property type="project" value="UniProtKB-SubCell"/>
</dbReference>
<dbReference type="AlphaFoldDB" id="A0A9D1IIJ1"/>
<evidence type="ECO:0000256" key="4">
    <source>
        <dbReference type="ARBA" id="ARBA00023136"/>
    </source>
</evidence>
<evidence type="ECO:0000256" key="6">
    <source>
        <dbReference type="ARBA" id="ARBA00023316"/>
    </source>
</evidence>
<dbReference type="PANTHER" id="PTHR30518:SF2">
    <property type="entry name" value="ENDOLYTIC MUREIN TRANSGLYCOSYLASE"/>
    <property type="match status" value="1"/>
</dbReference>
<dbReference type="GO" id="GO:0009252">
    <property type="term" value="P:peptidoglycan biosynthetic process"/>
    <property type="evidence" value="ECO:0007669"/>
    <property type="project" value="UniProtKB-UniRule"/>
</dbReference>
<keyword evidence="4 7" id="KW-0472">Membrane</keyword>
<organism evidence="8 9">
    <name type="scientific">Candidatus Aphodousia faecigallinarum</name>
    <dbReference type="NCBI Taxonomy" id="2840677"/>
    <lineage>
        <taxon>Bacteria</taxon>
        <taxon>Pseudomonadati</taxon>
        <taxon>Pseudomonadota</taxon>
        <taxon>Betaproteobacteria</taxon>
        <taxon>Burkholderiales</taxon>
        <taxon>Sutterellaceae</taxon>
        <taxon>Sutterellaceae incertae sedis</taxon>
        <taxon>Candidatus Aphodousia</taxon>
    </lineage>
</organism>
<dbReference type="EMBL" id="DVMY01000084">
    <property type="protein sequence ID" value="HIU37653.1"/>
    <property type="molecule type" value="Genomic_DNA"/>
</dbReference>
<sequence>MLKFNNDALNKIRGIDKRYYGLGFVAAVVVIGLYCYCANQISIDDEALAKKEITFNVPPGTPAARIPAILEKAGVEVNNFYFKLSMRLSDADKNFHAGYYRVYPDDTVGTIIERLKKGEAYLISWRIPDGSTYWEVRKSLNAMSGVKHDSAEMTAEALLFAIGAKEQHLEGIFAPDTYNFHANVSDLLILKKAYQQQQAILTEEWTNRGMNCQVKTPYEALILASIVEREVGRSEDRPIVAGIFSNRLRIKMPLQTDPSVIYGEGETFGGDIKREHLRRNTPYNTYRFVGLPPTPIGNPTRESIHAVLHPAQTDYLYFINKANGDLVPSKTLEEHNRAVRRYILNKGK</sequence>
<gene>
    <name evidence="7 8" type="primary">mltG</name>
    <name evidence="8" type="ORF">IAC56_05210</name>
</gene>
<evidence type="ECO:0000313" key="9">
    <source>
        <dbReference type="Proteomes" id="UP000824083"/>
    </source>
</evidence>
<comment type="catalytic activity">
    <reaction evidence="7">
        <text>a peptidoglycan chain = a peptidoglycan chain with N-acetyl-1,6-anhydromuramyl-[peptide] at the reducing end + a peptidoglycan chain with N-acetylglucosamine at the non-reducing end.</text>
        <dbReference type="EC" id="4.2.2.29"/>
    </reaction>
</comment>
<reference evidence="8" key="1">
    <citation type="submission" date="2020-10" db="EMBL/GenBank/DDBJ databases">
        <authorList>
            <person name="Gilroy R."/>
        </authorList>
    </citation>
    <scope>NUCLEOTIDE SEQUENCE</scope>
    <source>
        <strain evidence="8">7463</strain>
    </source>
</reference>
<comment type="caution">
    <text evidence="8">The sequence shown here is derived from an EMBL/GenBank/DDBJ whole genome shotgun (WGS) entry which is preliminary data.</text>
</comment>
<evidence type="ECO:0000256" key="7">
    <source>
        <dbReference type="HAMAP-Rule" id="MF_02065"/>
    </source>
</evidence>
<dbReference type="GO" id="GO:0008932">
    <property type="term" value="F:lytic endotransglycosylase activity"/>
    <property type="evidence" value="ECO:0007669"/>
    <property type="project" value="UniProtKB-UniRule"/>
</dbReference>
<feature type="transmembrane region" description="Helical" evidence="7">
    <location>
        <begin position="20"/>
        <end position="41"/>
    </location>
</feature>
<keyword evidence="7" id="KW-0997">Cell inner membrane</keyword>
<evidence type="ECO:0000256" key="2">
    <source>
        <dbReference type="ARBA" id="ARBA00022692"/>
    </source>
</evidence>
<evidence type="ECO:0000256" key="5">
    <source>
        <dbReference type="ARBA" id="ARBA00023239"/>
    </source>
</evidence>